<name>A0AAI8VD05_9PEZI</name>
<evidence type="ECO:0000313" key="3">
    <source>
        <dbReference type="Proteomes" id="UP001295740"/>
    </source>
</evidence>
<organism evidence="2 3">
    <name type="scientific">Anthostomella pinea</name>
    <dbReference type="NCBI Taxonomy" id="933095"/>
    <lineage>
        <taxon>Eukaryota</taxon>
        <taxon>Fungi</taxon>
        <taxon>Dikarya</taxon>
        <taxon>Ascomycota</taxon>
        <taxon>Pezizomycotina</taxon>
        <taxon>Sordariomycetes</taxon>
        <taxon>Xylariomycetidae</taxon>
        <taxon>Xylariales</taxon>
        <taxon>Xylariaceae</taxon>
        <taxon>Anthostomella</taxon>
    </lineage>
</organism>
<accession>A0AAI8VD05</accession>
<protein>
    <submittedName>
        <fullName evidence="2">Uu.00g100210.m01.CDS01</fullName>
    </submittedName>
</protein>
<dbReference type="Gene3D" id="3.40.50.1820">
    <property type="entry name" value="alpha/beta hydrolase"/>
    <property type="match status" value="1"/>
</dbReference>
<proteinExistence type="predicted"/>
<dbReference type="SUPFAM" id="SSF53474">
    <property type="entry name" value="alpha/beta-Hydrolases"/>
    <property type="match status" value="1"/>
</dbReference>
<sequence>MDGWRDGMTALGKKLPEDVQEVPDRGDKNHEFETPEYEAAMEVFYKRHFSLARPWPAKEVQVAMDRLGGDPTTYGPSELYISGSLRDWTCIPMLKHIKAPTLLINGTDDEAQDVAMQPFFDHIEKVKWITLENAAHFSHVDQREVYMKHLRYFLSVEV</sequence>
<dbReference type="AlphaFoldDB" id="A0AAI8VD05"/>
<evidence type="ECO:0000313" key="2">
    <source>
        <dbReference type="EMBL" id="CAJ2502627.1"/>
    </source>
</evidence>
<dbReference type="InterPro" id="IPR029058">
    <property type="entry name" value="AB_hydrolase_fold"/>
</dbReference>
<dbReference type="EMBL" id="CAUWAG010000004">
    <property type="protein sequence ID" value="CAJ2502627.1"/>
    <property type="molecule type" value="Genomic_DNA"/>
</dbReference>
<feature type="compositionally biased region" description="Basic and acidic residues" evidence="1">
    <location>
        <begin position="14"/>
        <end position="30"/>
    </location>
</feature>
<gene>
    <name evidence="2" type="ORF">KHLLAP_LOCUS3095</name>
</gene>
<reference evidence="2" key="1">
    <citation type="submission" date="2023-10" db="EMBL/GenBank/DDBJ databases">
        <authorList>
            <person name="Hackl T."/>
        </authorList>
    </citation>
    <scope>NUCLEOTIDE SEQUENCE</scope>
</reference>
<comment type="caution">
    <text evidence="2">The sequence shown here is derived from an EMBL/GenBank/DDBJ whole genome shotgun (WGS) entry which is preliminary data.</text>
</comment>
<feature type="region of interest" description="Disordered" evidence="1">
    <location>
        <begin position="1"/>
        <end position="30"/>
    </location>
</feature>
<dbReference type="Proteomes" id="UP001295740">
    <property type="component" value="Unassembled WGS sequence"/>
</dbReference>
<evidence type="ECO:0000256" key="1">
    <source>
        <dbReference type="SAM" id="MobiDB-lite"/>
    </source>
</evidence>
<keyword evidence="3" id="KW-1185">Reference proteome</keyword>